<reference evidence="1 2" key="1">
    <citation type="submission" date="2017-11" db="EMBL/GenBank/DDBJ databases">
        <authorList>
            <person name="Han C.G."/>
        </authorList>
    </citation>
    <scope>NUCLEOTIDE SEQUENCE [LARGE SCALE GENOMIC DNA]</scope>
</reference>
<accession>A0A2H5BMX4</accession>
<dbReference type="EMBL" id="MG545917">
    <property type="protein sequence ID" value="AUG87667.1"/>
    <property type="molecule type" value="Genomic_DNA"/>
</dbReference>
<dbReference type="Gene3D" id="1.10.238.70">
    <property type="match status" value="1"/>
</dbReference>
<proteinExistence type="predicted"/>
<dbReference type="GeneID" id="54987085"/>
<protein>
    <recommendedName>
        <fullName evidence="3">DNMP kinase</fullName>
    </recommendedName>
</protein>
<organism evidence="1 2">
    <name type="scientific">Vibrio phage VEN</name>
    <dbReference type="NCBI Taxonomy" id="2059879"/>
    <lineage>
        <taxon>Viruses</taxon>
        <taxon>Duplodnaviria</taxon>
        <taxon>Heunggongvirae</taxon>
        <taxon>Uroviricota</taxon>
        <taxon>Caudoviricetes</taxon>
        <taxon>Autographivirales</taxon>
        <taxon>Autosignataviridae</taxon>
        <taxon>Colwellvirinae</taxon>
        <taxon>Trungvirus</taxon>
        <taxon>Trungvirus VEN</taxon>
    </lineage>
</organism>
<evidence type="ECO:0000313" key="2">
    <source>
        <dbReference type="Proteomes" id="UP000241061"/>
    </source>
</evidence>
<dbReference type="RefSeq" id="YP_009796694.1">
    <property type="nucleotide sequence ID" value="NC_047903.1"/>
</dbReference>
<evidence type="ECO:0008006" key="3">
    <source>
        <dbReference type="Google" id="ProtNLM"/>
    </source>
</evidence>
<dbReference type="InterPro" id="IPR027417">
    <property type="entry name" value="P-loop_NTPase"/>
</dbReference>
<dbReference type="KEGG" id="vg:54987085"/>
<keyword evidence="2" id="KW-1185">Reference proteome</keyword>
<name>A0A2H5BMX4_9CAUD</name>
<dbReference type="Proteomes" id="UP000241061">
    <property type="component" value="Segment"/>
</dbReference>
<evidence type="ECO:0000313" key="1">
    <source>
        <dbReference type="EMBL" id="AUG87667.1"/>
    </source>
</evidence>
<sequence length="225" mass="26069">MYILGLHSHKQGGKNYLAEVFKEMYGHKYNIQLLSFAYDMKVFLSELLGVHIEDFEDGEKKEKVQNFTFPVGKMAAIMYKEGYAPYISCEMLSVSVINECWSLGATGYHDEHNNVSIDTSLRTMLRALGQTLRSYDEHFWVTRAKRHISTSDTFVIFTDVRMPNEASICNTVVRIHTEDSKHDDHVTEQPLPKAFVHFNVINNYTHKRAVLNAYDINAYLRFKDI</sequence>
<dbReference type="Gene3D" id="3.40.50.300">
    <property type="entry name" value="P-loop containing nucleotide triphosphate hydrolases"/>
    <property type="match status" value="1"/>
</dbReference>
<dbReference type="InterPro" id="IPR023191">
    <property type="entry name" value="DNMP_kinase_N"/>
</dbReference>